<evidence type="ECO:0000313" key="7">
    <source>
        <dbReference type="EMBL" id="JAP67332.1"/>
    </source>
</evidence>
<dbReference type="InterPro" id="IPR020795">
    <property type="entry name" value="ORC3"/>
</dbReference>
<dbReference type="GO" id="GO:0005664">
    <property type="term" value="C:nuclear origin of replication recognition complex"/>
    <property type="evidence" value="ECO:0007669"/>
    <property type="project" value="InterPro"/>
</dbReference>
<dbReference type="PANTHER" id="PTHR12748">
    <property type="entry name" value="ORIGIN RECOGNITION COMPLEX SUBUNIT 3"/>
    <property type="match status" value="1"/>
</dbReference>
<comment type="function">
    <text evidence="4">Component of the origin recognition complex (ORC) that binds origins of replication. DNA-binding is ATP-dependent. The specific DNA sequences that define origins of replication have not been identified yet. ORC is required to assemble the pre-replication complex necessary to initiate DNA replication. Binds histone H3 and H4 trimethylation marks H3K9me3, H3K27me3 and H4K20me3.</text>
</comment>
<dbReference type="CDD" id="cd20704">
    <property type="entry name" value="Orc3"/>
    <property type="match status" value="1"/>
</dbReference>
<dbReference type="Pfam" id="PF19675">
    <property type="entry name" value="ORC3_ins"/>
    <property type="match status" value="1"/>
</dbReference>
<keyword evidence="2" id="KW-0597">Phosphoprotein</keyword>
<dbReference type="InterPro" id="IPR040855">
    <property type="entry name" value="ORC_WH_C"/>
</dbReference>
<dbReference type="GO" id="GO:0006270">
    <property type="term" value="P:DNA replication initiation"/>
    <property type="evidence" value="ECO:0007669"/>
    <property type="project" value="TreeGrafter"/>
</dbReference>
<evidence type="ECO:0000259" key="6">
    <source>
        <dbReference type="Pfam" id="PF19675"/>
    </source>
</evidence>
<feature type="domain" description="Origin recognition complex subunit 3 winged helix C-terminal" evidence="5">
    <location>
        <begin position="268"/>
        <end position="375"/>
    </location>
</feature>
<sequence>MMKMCMFEHFYHSPASILCCRQEDLSDVLSHMSQTEMNDVLGQPSYQRYLMEQKPSSEKAAKRIFRMVNDLHSHHKNSLLLLHVLYEFAKKLPGCSLGNHLREVYMTFLQAPVCETEDFSKLVKLIRVMSIDELQKRIVDALLVFESNKDFSQTPTSIYKLKTRLTEYSEKFTALTDDVPEAPDPNETSEPVVLDWGKLRSRSQFQEKLKSLTKTKRVSPFEALRDEFANFFAESFSGLKPPSSMPLHEVLYYDDAVALKQYFTPSPRTVLHAALARPQTVLRCECCKNTGTSDVSASLPDLSISYKLHLESGKLINLYDMMQSFKAVKSGGTTLSAQEEKIVEAQFFRSIAELQFLGLVKPTQRKTDHVQRMTWGFC</sequence>
<dbReference type="GO" id="GO:0031261">
    <property type="term" value="C:DNA replication preinitiation complex"/>
    <property type="evidence" value="ECO:0007669"/>
    <property type="project" value="TreeGrafter"/>
</dbReference>
<dbReference type="PANTHER" id="PTHR12748:SF0">
    <property type="entry name" value="ORIGIN RECOGNITION COMPLEX SUBUNIT 3"/>
    <property type="match status" value="1"/>
</dbReference>
<name>A0A131XLV4_9ACAR</name>
<feature type="domain" description="Origin recognition complex subunit 3 insertion" evidence="6">
    <location>
        <begin position="31"/>
        <end position="256"/>
    </location>
</feature>
<dbReference type="EMBL" id="GEFH01001249">
    <property type="protein sequence ID" value="JAP67332.1"/>
    <property type="molecule type" value="mRNA"/>
</dbReference>
<accession>A0A131XLV4</accession>
<organism evidence="7">
    <name type="scientific">Hyalomma excavatum</name>
    <dbReference type="NCBI Taxonomy" id="257692"/>
    <lineage>
        <taxon>Eukaryota</taxon>
        <taxon>Metazoa</taxon>
        <taxon>Ecdysozoa</taxon>
        <taxon>Arthropoda</taxon>
        <taxon>Chelicerata</taxon>
        <taxon>Arachnida</taxon>
        <taxon>Acari</taxon>
        <taxon>Parasitiformes</taxon>
        <taxon>Ixodida</taxon>
        <taxon>Ixodoidea</taxon>
        <taxon>Ixodidae</taxon>
        <taxon>Hyalomminae</taxon>
        <taxon>Hyalomma</taxon>
    </lineage>
</organism>
<reference evidence="7" key="1">
    <citation type="journal article" date="2017" name="Ticks Tick Borne Dis.">
        <title>An insight into the sialome of Hyalomma excavatum.</title>
        <authorList>
            <person name="Ribeiro J.M."/>
            <person name="Slovak M."/>
            <person name="Francischetti I.M."/>
        </authorList>
    </citation>
    <scope>NUCLEOTIDE SEQUENCE</scope>
    <source>
        <strain evidence="7">Samish</strain>
        <tissue evidence="7">Salivary glands</tissue>
    </source>
</reference>
<dbReference type="Pfam" id="PF18137">
    <property type="entry name" value="WHD_ORC"/>
    <property type="match status" value="1"/>
</dbReference>
<evidence type="ECO:0000259" key="5">
    <source>
        <dbReference type="Pfam" id="PF18137"/>
    </source>
</evidence>
<dbReference type="GO" id="GO:0005656">
    <property type="term" value="C:nuclear pre-replicative complex"/>
    <property type="evidence" value="ECO:0007669"/>
    <property type="project" value="TreeGrafter"/>
</dbReference>
<evidence type="ECO:0000256" key="4">
    <source>
        <dbReference type="ARBA" id="ARBA00045241"/>
    </source>
</evidence>
<proteinExistence type="evidence at transcript level"/>
<dbReference type="AlphaFoldDB" id="A0A131XLV4"/>
<dbReference type="InterPro" id="IPR045663">
    <property type="entry name" value="ORC3_ins"/>
</dbReference>
<evidence type="ECO:0000256" key="3">
    <source>
        <dbReference type="ARBA" id="ARBA00026084"/>
    </source>
</evidence>
<comment type="subunit">
    <text evidence="3">Component of ORC, a complex composed of at least 6 subunits: ORC1, ORC2, ORC3, ORC4, ORC5 and ORC6. ORC is regulated in a cell-cycle dependent manner. It is sequentially assembled at the exit from anaphase of mitosis and disassembled as cells enter S phase.</text>
</comment>
<dbReference type="GO" id="GO:0003688">
    <property type="term" value="F:DNA replication origin binding"/>
    <property type="evidence" value="ECO:0007669"/>
    <property type="project" value="TreeGrafter"/>
</dbReference>
<evidence type="ECO:0000256" key="2">
    <source>
        <dbReference type="ARBA" id="ARBA00022553"/>
    </source>
</evidence>
<evidence type="ECO:0000256" key="1">
    <source>
        <dbReference type="ARBA" id="ARBA00019085"/>
    </source>
</evidence>
<protein>
    <recommendedName>
        <fullName evidence="1">Origin recognition complex subunit 3</fullName>
    </recommendedName>
</protein>